<evidence type="ECO:0000313" key="13">
    <source>
        <dbReference type="Proteomes" id="UP000325957"/>
    </source>
</evidence>
<evidence type="ECO:0000256" key="8">
    <source>
        <dbReference type="ARBA" id="ARBA00023012"/>
    </source>
</evidence>
<dbReference type="InterPro" id="IPR036890">
    <property type="entry name" value="HATPase_C_sf"/>
</dbReference>
<accession>A0A5J5KY26</accession>
<feature type="transmembrane region" description="Helical" evidence="9">
    <location>
        <begin position="130"/>
        <end position="150"/>
    </location>
</feature>
<reference evidence="12 13" key="1">
    <citation type="submission" date="2019-05" db="EMBL/GenBank/DDBJ databases">
        <title>Kocuria coralli sp. nov., a novel actinobacterium isolated from coral reef seawater.</title>
        <authorList>
            <person name="Li J."/>
        </authorList>
    </citation>
    <scope>NUCLEOTIDE SEQUENCE [LARGE SCALE GENOMIC DNA]</scope>
    <source>
        <strain evidence="12 13">SCSIO 13007</strain>
    </source>
</reference>
<keyword evidence="9" id="KW-0812">Transmembrane</keyword>
<keyword evidence="9" id="KW-1133">Transmembrane helix</keyword>
<name>A0A5J5KY26_9MICC</name>
<dbReference type="RefSeq" id="WP_158033577.1">
    <property type="nucleotide sequence ID" value="NZ_ML708615.1"/>
</dbReference>
<feature type="transmembrane region" description="Helical" evidence="9">
    <location>
        <begin position="291"/>
        <end position="312"/>
    </location>
</feature>
<protein>
    <recommendedName>
        <fullName evidence="2">histidine kinase</fullName>
        <ecNumber evidence="2">2.7.13.3</ecNumber>
    </recommendedName>
</protein>
<comment type="caution">
    <text evidence="12">The sequence shown here is derived from an EMBL/GenBank/DDBJ whole genome shotgun (WGS) entry which is preliminary data.</text>
</comment>
<feature type="domain" description="Signal transduction histidine kinase subgroup 3 dimerisation and phosphoacceptor" evidence="11">
    <location>
        <begin position="444"/>
        <end position="500"/>
    </location>
</feature>
<feature type="transmembrane region" description="Helical" evidence="9">
    <location>
        <begin position="95"/>
        <end position="118"/>
    </location>
</feature>
<feature type="transmembrane region" description="Helical" evidence="9">
    <location>
        <begin position="12"/>
        <end position="32"/>
    </location>
</feature>
<gene>
    <name evidence="12" type="ORF">FCK90_06980</name>
</gene>
<keyword evidence="7" id="KW-0067">ATP-binding</keyword>
<evidence type="ECO:0000256" key="6">
    <source>
        <dbReference type="ARBA" id="ARBA00022777"/>
    </source>
</evidence>
<keyword evidence="13" id="KW-1185">Reference proteome</keyword>
<dbReference type="Pfam" id="PF02518">
    <property type="entry name" value="HATPase_c"/>
    <property type="match status" value="1"/>
</dbReference>
<dbReference type="GO" id="GO:0000155">
    <property type="term" value="F:phosphorelay sensor kinase activity"/>
    <property type="evidence" value="ECO:0007669"/>
    <property type="project" value="InterPro"/>
</dbReference>
<evidence type="ECO:0000313" key="12">
    <source>
        <dbReference type="EMBL" id="KAA9394554.1"/>
    </source>
</evidence>
<dbReference type="GO" id="GO:0005524">
    <property type="term" value="F:ATP binding"/>
    <property type="evidence" value="ECO:0007669"/>
    <property type="project" value="UniProtKB-KW"/>
</dbReference>
<keyword evidence="6" id="KW-0418">Kinase</keyword>
<evidence type="ECO:0000256" key="9">
    <source>
        <dbReference type="SAM" id="Phobius"/>
    </source>
</evidence>
<keyword evidence="3" id="KW-0597">Phosphoprotein</keyword>
<comment type="catalytic activity">
    <reaction evidence="1">
        <text>ATP + protein L-histidine = ADP + protein N-phospho-L-histidine.</text>
        <dbReference type="EC" id="2.7.13.3"/>
    </reaction>
</comment>
<feature type="transmembrane region" description="Helical" evidence="9">
    <location>
        <begin position="263"/>
        <end position="285"/>
    </location>
</feature>
<dbReference type="OrthoDB" id="5242012at2"/>
<evidence type="ECO:0000256" key="1">
    <source>
        <dbReference type="ARBA" id="ARBA00000085"/>
    </source>
</evidence>
<evidence type="ECO:0000256" key="3">
    <source>
        <dbReference type="ARBA" id="ARBA00022553"/>
    </source>
</evidence>
<evidence type="ECO:0000259" key="11">
    <source>
        <dbReference type="Pfam" id="PF07730"/>
    </source>
</evidence>
<evidence type="ECO:0000256" key="5">
    <source>
        <dbReference type="ARBA" id="ARBA00022741"/>
    </source>
</evidence>
<dbReference type="SUPFAM" id="SSF55874">
    <property type="entry name" value="ATPase domain of HSP90 chaperone/DNA topoisomerase II/histidine kinase"/>
    <property type="match status" value="1"/>
</dbReference>
<feature type="transmembrane region" description="Helical" evidence="9">
    <location>
        <begin position="69"/>
        <end position="89"/>
    </location>
</feature>
<keyword evidence="4" id="KW-0808">Transferase</keyword>
<feature type="transmembrane region" description="Helical" evidence="9">
    <location>
        <begin position="156"/>
        <end position="181"/>
    </location>
</feature>
<dbReference type="CDD" id="cd16917">
    <property type="entry name" value="HATPase_UhpB-NarQ-NarX-like"/>
    <property type="match status" value="1"/>
</dbReference>
<dbReference type="GO" id="GO:0046983">
    <property type="term" value="F:protein dimerization activity"/>
    <property type="evidence" value="ECO:0007669"/>
    <property type="project" value="InterPro"/>
</dbReference>
<dbReference type="InterPro" id="IPR003594">
    <property type="entry name" value="HATPase_dom"/>
</dbReference>
<evidence type="ECO:0000256" key="4">
    <source>
        <dbReference type="ARBA" id="ARBA00022679"/>
    </source>
</evidence>
<feature type="domain" description="Histidine kinase/HSP90-like ATPase" evidence="10">
    <location>
        <begin position="543"/>
        <end position="630"/>
    </location>
</feature>
<keyword evidence="5" id="KW-0547">Nucleotide-binding</keyword>
<keyword evidence="8" id="KW-0902">Two-component regulatory system</keyword>
<feature type="transmembrane region" description="Helical" evidence="9">
    <location>
        <begin position="193"/>
        <end position="215"/>
    </location>
</feature>
<evidence type="ECO:0000259" key="10">
    <source>
        <dbReference type="Pfam" id="PF02518"/>
    </source>
</evidence>
<dbReference type="PANTHER" id="PTHR24421:SF10">
    <property type="entry name" value="NITRATE_NITRITE SENSOR PROTEIN NARQ"/>
    <property type="match status" value="1"/>
</dbReference>
<evidence type="ECO:0000256" key="7">
    <source>
        <dbReference type="ARBA" id="ARBA00022840"/>
    </source>
</evidence>
<dbReference type="GO" id="GO:0016020">
    <property type="term" value="C:membrane"/>
    <property type="evidence" value="ECO:0007669"/>
    <property type="project" value="InterPro"/>
</dbReference>
<dbReference type="AlphaFoldDB" id="A0A5J5KY26"/>
<dbReference type="Gene3D" id="1.20.5.1930">
    <property type="match status" value="1"/>
</dbReference>
<feature type="transmembrane region" description="Helical" evidence="9">
    <location>
        <begin position="227"/>
        <end position="251"/>
    </location>
</feature>
<dbReference type="Gene3D" id="3.30.565.10">
    <property type="entry name" value="Histidine kinase-like ATPase, C-terminal domain"/>
    <property type="match status" value="1"/>
</dbReference>
<dbReference type="PANTHER" id="PTHR24421">
    <property type="entry name" value="NITRATE/NITRITE SENSOR PROTEIN NARX-RELATED"/>
    <property type="match status" value="1"/>
</dbReference>
<dbReference type="InterPro" id="IPR011712">
    <property type="entry name" value="Sig_transdc_His_kin_sub3_dim/P"/>
</dbReference>
<dbReference type="Pfam" id="PF07730">
    <property type="entry name" value="HisKA_3"/>
    <property type="match status" value="1"/>
</dbReference>
<proteinExistence type="predicted"/>
<dbReference type="EMBL" id="SZWF01000006">
    <property type="protein sequence ID" value="KAA9394554.1"/>
    <property type="molecule type" value="Genomic_DNA"/>
</dbReference>
<dbReference type="Proteomes" id="UP000325957">
    <property type="component" value="Unassembled WGS sequence"/>
</dbReference>
<evidence type="ECO:0000256" key="2">
    <source>
        <dbReference type="ARBA" id="ARBA00012438"/>
    </source>
</evidence>
<organism evidence="12 13">
    <name type="scientific">Kocuria coralli</name>
    <dbReference type="NCBI Taxonomy" id="1461025"/>
    <lineage>
        <taxon>Bacteria</taxon>
        <taxon>Bacillati</taxon>
        <taxon>Actinomycetota</taxon>
        <taxon>Actinomycetes</taxon>
        <taxon>Micrococcales</taxon>
        <taxon>Micrococcaceae</taxon>
        <taxon>Kocuria</taxon>
    </lineage>
</organism>
<feature type="transmembrane region" description="Helical" evidence="9">
    <location>
        <begin position="38"/>
        <end position="57"/>
    </location>
</feature>
<keyword evidence="9" id="KW-0472">Membrane</keyword>
<dbReference type="InterPro" id="IPR050482">
    <property type="entry name" value="Sensor_HK_TwoCompSys"/>
</dbReference>
<dbReference type="EC" id="2.7.13.3" evidence="2"/>
<sequence length="632" mass="64847">MERARGHHWARIIVPCTIGGAAVSWSLTLPWLQPEFSLGVAERILMAVAGAAIIVTAGRTGPHGALRAATWWLGAFVLAYPALLGVGAAYPGNAIAALVGGAGHIPPLLLLQLVPVLAATAAVGRRHRRWEITVILAASVTTLCTVLGGLDAPGAGGFAIAGAVLWSGSAGIAPAATWSAVHSCGGVRRRRAVLSALAAIVPVVLLVWCVALGVLGQGFGLGDDWSVSTLMTGFSVSTLLCAVLSLGAATGPEDTWLLRTRTLIGVLDGLLAALALLVGSLTALASSTMAVPPSLSVGVGAAMTILAAAGWWQARAWTRRVVDPASTLRRELSAMGDAAAGHHRQVTLHVLRGYARDPSLLVRYRAEATWTDEEREDGGPDAPTEIVLAMDGNGQSCVLASVTLPRAARRLVSLGDCSAVLHPALLEAQAEQASRRAEAAAETERRRLSQNLHDGLQGRLLGLALNLQLSGRDLDDPAARILIDDAVGSLRSIVEDVRSLGGGRIPDALATGGLEAALRVLLAPIVSMVDLDLPGTRLAPAVEETAYFIIGEAVTNALKHSGAHHIGVCVDSAVEGAVAVTVRDDGGGGADPRAGSGLRTLSERVMAAGGAFVVRDGTDGGTVVEAVLPCAS</sequence>